<proteinExistence type="inferred from homology"/>
<feature type="binding site" evidence="9">
    <location>
        <position position="65"/>
    </location>
    <ligand>
        <name>substrate</name>
    </ligand>
</feature>
<dbReference type="RefSeq" id="WP_158339714.1">
    <property type="nucleotide sequence ID" value="NZ_CP034891.1"/>
</dbReference>
<keyword evidence="5 9" id="KW-0479">Metal-binding</keyword>
<reference evidence="11 12" key="2">
    <citation type="submission" date="2019-05" db="EMBL/GenBank/DDBJ databases">
        <title>Genome evolution of the obligate endosymbiont Buchnera aphidicola.</title>
        <authorList>
            <person name="Moran N.A."/>
        </authorList>
    </citation>
    <scope>NUCLEOTIDE SEQUENCE [LARGE SCALE GENOMIC DNA]</scope>
    <source>
        <strain evidence="11 12">Ala</strain>
    </source>
</reference>
<dbReference type="Gene3D" id="3.30.540.10">
    <property type="entry name" value="Fructose-1,6-Bisphosphatase, subunit A, domain 1"/>
    <property type="match status" value="1"/>
</dbReference>
<evidence type="ECO:0000256" key="1">
    <source>
        <dbReference type="ARBA" id="ARBA00001625"/>
    </source>
</evidence>
<dbReference type="EMBL" id="CP034891">
    <property type="protein sequence ID" value="QCI17932.1"/>
    <property type="molecule type" value="Genomic_DNA"/>
</dbReference>
<evidence type="ECO:0000256" key="4">
    <source>
        <dbReference type="ARBA" id="ARBA00022519"/>
    </source>
</evidence>
<dbReference type="Pfam" id="PF00459">
    <property type="entry name" value="Inositol_P"/>
    <property type="match status" value="1"/>
</dbReference>
<feature type="binding site" evidence="9">
    <location>
        <position position="84"/>
    </location>
    <ligand>
        <name>Mg(2+)</name>
        <dbReference type="ChEBI" id="CHEBI:18420"/>
        <label>1</label>
    </ligand>
</feature>
<comment type="similarity">
    <text evidence="2 9">Belongs to the inositol monophosphatase superfamily. CysQ family.</text>
</comment>
<dbReference type="AlphaFoldDB" id="A0A4D6XM26"/>
<evidence type="ECO:0000256" key="10">
    <source>
        <dbReference type="PIRSR" id="PIRSR600760-2"/>
    </source>
</evidence>
<dbReference type="SUPFAM" id="SSF56655">
    <property type="entry name" value="Carbohydrate phosphatase"/>
    <property type="match status" value="1"/>
</dbReference>
<evidence type="ECO:0000313" key="12">
    <source>
        <dbReference type="Proteomes" id="UP000298660"/>
    </source>
</evidence>
<evidence type="ECO:0000313" key="11">
    <source>
        <dbReference type="EMBL" id="QCI17932.1"/>
    </source>
</evidence>
<dbReference type="GO" id="GO:0000287">
    <property type="term" value="F:magnesium ion binding"/>
    <property type="evidence" value="ECO:0007669"/>
    <property type="project" value="UniProtKB-UniRule"/>
</dbReference>
<gene>
    <name evidence="9 11" type="primary">cysQ</name>
    <name evidence="11" type="ORF">D9V61_02845</name>
</gene>
<organism evidence="11 12">
    <name type="scientific">Buchnera aphidicola</name>
    <name type="common">Acyrthosiphon lactucae</name>
    <dbReference type="NCBI Taxonomy" id="1241832"/>
    <lineage>
        <taxon>Bacteria</taxon>
        <taxon>Pseudomonadati</taxon>
        <taxon>Pseudomonadota</taxon>
        <taxon>Gammaproteobacteria</taxon>
        <taxon>Enterobacterales</taxon>
        <taxon>Erwiniaceae</taxon>
        <taxon>Buchnera</taxon>
    </lineage>
</organism>
<feature type="binding site" evidence="10">
    <location>
        <position position="207"/>
    </location>
    <ligand>
        <name>Mg(2+)</name>
        <dbReference type="ChEBI" id="CHEBI:18420"/>
        <label>1</label>
        <note>catalytic</note>
    </ligand>
</feature>
<dbReference type="GO" id="GO:0008441">
    <property type="term" value="F:3'(2'),5'-bisphosphate nucleotidase activity"/>
    <property type="evidence" value="ECO:0007669"/>
    <property type="project" value="UniProtKB-UniRule"/>
</dbReference>
<feature type="binding site" evidence="9">
    <location>
        <position position="87"/>
    </location>
    <ligand>
        <name>Mg(2+)</name>
        <dbReference type="ChEBI" id="CHEBI:18420"/>
        <label>2</label>
    </ligand>
</feature>
<evidence type="ECO:0000256" key="6">
    <source>
        <dbReference type="ARBA" id="ARBA00022801"/>
    </source>
</evidence>
<evidence type="ECO:0000256" key="7">
    <source>
        <dbReference type="ARBA" id="ARBA00022842"/>
    </source>
</evidence>
<keyword evidence="3 9" id="KW-1003">Cell membrane</keyword>
<dbReference type="CDD" id="cd01638">
    <property type="entry name" value="CysQ"/>
    <property type="match status" value="1"/>
</dbReference>
<dbReference type="Gene3D" id="3.40.190.80">
    <property type="match status" value="1"/>
</dbReference>
<dbReference type="GO" id="GO:0005886">
    <property type="term" value="C:plasma membrane"/>
    <property type="evidence" value="ECO:0007669"/>
    <property type="project" value="UniProtKB-SubCell"/>
</dbReference>
<feature type="binding site" evidence="10">
    <location>
        <position position="86"/>
    </location>
    <ligand>
        <name>Mg(2+)</name>
        <dbReference type="ChEBI" id="CHEBI:18420"/>
        <label>1</label>
        <note>catalytic</note>
    </ligand>
</feature>
<dbReference type="HAMAP" id="MF_02095">
    <property type="entry name" value="CysQ"/>
    <property type="match status" value="1"/>
</dbReference>
<comment type="catalytic activity">
    <reaction evidence="1 9">
        <text>adenosine 3',5'-bisphosphate + H2O = AMP + phosphate</text>
        <dbReference type="Rhea" id="RHEA:10040"/>
        <dbReference type="ChEBI" id="CHEBI:15377"/>
        <dbReference type="ChEBI" id="CHEBI:43474"/>
        <dbReference type="ChEBI" id="CHEBI:58343"/>
        <dbReference type="ChEBI" id="CHEBI:456215"/>
        <dbReference type="EC" id="3.1.3.7"/>
    </reaction>
</comment>
<comment type="function">
    <text evidence="9">Converts adenosine-3',5'-bisphosphate (PAP) to AMP.</text>
</comment>
<dbReference type="InterPro" id="IPR020583">
    <property type="entry name" value="Inositol_monoP_metal-BS"/>
</dbReference>
<dbReference type="GO" id="GO:0000103">
    <property type="term" value="P:sulfate assimilation"/>
    <property type="evidence" value="ECO:0007669"/>
    <property type="project" value="TreeGrafter"/>
</dbReference>
<keyword evidence="7 9" id="KW-0460">Magnesium</keyword>
<dbReference type="InterPro" id="IPR020550">
    <property type="entry name" value="Inositol_monophosphatase_CS"/>
</dbReference>
<feature type="binding site" evidence="10">
    <location>
        <position position="84"/>
    </location>
    <ligand>
        <name>Mg(2+)</name>
        <dbReference type="ChEBI" id="CHEBI:18420"/>
        <label>1</label>
        <note>catalytic</note>
    </ligand>
</feature>
<dbReference type="PROSITE" id="PS00630">
    <property type="entry name" value="IMP_2"/>
    <property type="match status" value="1"/>
</dbReference>
<keyword evidence="4 9" id="KW-0997">Cell inner membrane</keyword>
<feature type="binding site" evidence="9">
    <location>
        <position position="84"/>
    </location>
    <ligand>
        <name>Mg(2+)</name>
        <dbReference type="ChEBI" id="CHEBI:18420"/>
        <label>2</label>
    </ligand>
</feature>
<feature type="binding site" evidence="10">
    <location>
        <position position="65"/>
    </location>
    <ligand>
        <name>Mg(2+)</name>
        <dbReference type="ChEBI" id="CHEBI:18420"/>
        <label>1</label>
        <note>catalytic</note>
    </ligand>
</feature>
<feature type="binding site" evidence="10">
    <location>
        <position position="87"/>
    </location>
    <ligand>
        <name>Mg(2+)</name>
        <dbReference type="ChEBI" id="CHEBI:18420"/>
        <label>1</label>
        <note>catalytic</note>
    </ligand>
</feature>
<dbReference type="PANTHER" id="PTHR43028:SF5">
    <property type="entry name" value="3'(2'),5'-BISPHOSPHATE NUCLEOTIDASE 1"/>
    <property type="match status" value="1"/>
</dbReference>
<evidence type="ECO:0000256" key="9">
    <source>
        <dbReference type="HAMAP-Rule" id="MF_02095"/>
    </source>
</evidence>
<dbReference type="GO" id="GO:0046854">
    <property type="term" value="P:phosphatidylinositol phosphate biosynthetic process"/>
    <property type="evidence" value="ECO:0007669"/>
    <property type="project" value="InterPro"/>
</dbReference>
<dbReference type="PROSITE" id="PS00629">
    <property type="entry name" value="IMP_1"/>
    <property type="match status" value="1"/>
</dbReference>
<keyword evidence="6 9" id="KW-0378">Hydrolase</keyword>
<dbReference type="PRINTS" id="PR00377">
    <property type="entry name" value="IMPHPHTASES"/>
</dbReference>
<feature type="binding site" evidence="9">
    <location>
        <position position="86"/>
    </location>
    <ligand>
        <name>Mg(2+)</name>
        <dbReference type="ChEBI" id="CHEBI:18420"/>
        <label>1</label>
    </ligand>
</feature>
<dbReference type="InterPro" id="IPR050725">
    <property type="entry name" value="CysQ/Inositol_MonoPase"/>
</dbReference>
<evidence type="ECO:0000256" key="5">
    <source>
        <dbReference type="ARBA" id="ARBA00022723"/>
    </source>
</evidence>
<dbReference type="OrthoDB" id="9785695at2"/>
<keyword evidence="8 9" id="KW-0472">Membrane</keyword>
<accession>A0A4D6XM26</accession>
<dbReference type="NCBIfam" id="TIGR01331">
    <property type="entry name" value="bisphos_cysQ"/>
    <property type="match status" value="1"/>
</dbReference>
<dbReference type="PANTHER" id="PTHR43028">
    <property type="entry name" value="3'(2'),5'-BISPHOSPHATE NUCLEOTIDASE 1"/>
    <property type="match status" value="1"/>
</dbReference>
<dbReference type="InterPro" id="IPR006240">
    <property type="entry name" value="CysQ"/>
</dbReference>
<dbReference type="GO" id="GO:0050427">
    <property type="term" value="P:3'-phosphoadenosine 5'-phosphosulfate metabolic process"/>
    <property type="evidence" value="ECO:0007669"/>
    <property type="project" value="TreeGrafter"/>
</dbReference>
<evidence type="ECO:0000256" key="3">
    <source>
        <dbReference type="ARBA" id="ARBA00022475"/>
    </source>
</evidence>
<dbReference type="InterPro" id="IPR000760">
    <property type="entry name" value="Inositol_monophosphatase-like"/>
</dbReference>
<dbReference type="Proteomes" id="UP000298660">
    <property type="component" value="Chromosome"/>
</dbReference>
<feature type="binding site" evidence="9">
    <location>
        <position position="207"/>
    </location>
    <ligand>
        <name>substrate</name>
    </ligand>
</feature>
<name>A0A4D6XM26_9GAMM</name>
<dbReference type="EC" id="3.1.3.7" evidence="9"/>
<feature type="binding site" evidence="9">
    <location>
        <position position="207"/>
    </location>
    <ligand>
        <name>Mg(2+)</name>
        <dbReference type="ChEBI" id="CHEBI:18420"/>
        <label>2</label>
    </ligand>
</feature>
<evidence type="ECO:0000256" key="8">
    <source>
        <dbReference type="ARBA" id="ARBA00023136"/>
    </source>
</evidence>
<evidence type="ECO:0000256" key="2">
    <source>
        <dbReference type="ARBA" id="ARBA00005289"/>
    </source>
</evidence>
<sequence>MLDKICQLARCAGTCVMKFYDSKKKIINVSYKSDKTPITNVDYAANNIIQKGLLSITPEIPILSEEASYDFKVYSNWKKYWLIDPLDGTKEFLKKNGEFTVNISLVENGIPILGVIYAPFFDILYSSFYNYAWKEKKIGLKEKISVSQSTVPVLITSRSHPDQELKNYLEEIKNYKLKKLGSSLKFCLIAEGTAQIYPRFGNTHIWDTAAGQAIVIAAGGKVKTWTGEDLNYSLSSSSFSFVNSGFYASGL</sequence>
<comment type="subcellular location">
    <subcellularLocation>
        <location evidence="9">Cell inner membrane</location>
        <topology evidence="9">Peripheral membrane protein</topology>
        <orientation evidence="9">Cytoplasmic side</orientation>
    </subcellularLocation>
</comment>
<comment type="cofactor">
    <cofactor evidence="9 10">
        <name>Mg(2+)</name>
        <dbReference type="ChEBI" id="CHEBI:18420"/>
    </cofactor>
</comment>
<feature type="binding site" evidence="9">
    <location>
        <position position="65"/>
    </location>
    <ligand>
        <name>Mg(2+)</name>
        <dbReference type="ChEBI" id="CHEBI:18420"/>
        <label>1</label>
    </ligand>
</feature>
<feature type="binding site" evidence="9">
    <location>
        <begin position="86"/>
        <end position="89"/>
    </location>
    <ligand>
        <name>substrate</name>
    </ligand>
</feature>
<protein>
    <recommendedName>
        <fullName evidence="9">3'(2'),5'-bisphosphate nucleotidase CysQ</fullName>
        <ecNumber evidence="9">3.1.3.7</ecNumber>
    </recommendedName>
    <alternativeName>
        <fullName evidence="9">3'(2'),5-bisphosphonucleoside 3'(2')-phosphohydrolase</fullName>
    </alternativeName>
    <alternativeName>
        <fullName evidence="9">3'-phosphoadenosine 5'-phosphate phosphatase</fullName>
        <shortName evidence="9">PAP phosphatase</shortName>
    </alternativeName>
</protein>
<reference evidence="11 12" key="1">
    <citation type="submission" date="2018-12" db="EMBL/GenBank/DDBJ databases">
        <authorList>
            <person name="Chong R.A."/>
        </authorList>
    </citation>
    <scope>NUCLEOTIDE SEQUENCE [LARGE SCALE GENOMIC DNA]</scope>
    <source>
        <strain evidence="11 12">Ala</strain>
    </source>
</reference>